<evidence type="ECO:0000259" key="7">
    <source>
        <dbReference type="Pfam" id="PF00931"/>
    </source>
</evidence>
<dbReference type="STRING" id="4572.M8A2Y9"/>
<dbReference type="GO" id="GO:0043531">
    <property type="term" value="F:ADP binding"/>
    <property type="evidence" value="ECO:0007669"/>
    <property type="project" value="InterPro"/>
</dbReference>
<evidence type="ECO:0000256" key="2">
    <source>
        <dbReference type="ARBA" id="ARBA00022614"/>
    </source>
</evidence>
<dbReference type="EMBL" id="KD126146">
    <property type="protein sequence ID" value="EMS59000.1"/>
    <property type="molecule type" value="Genomic_DNA"/>
</dbReference>
<keyword evidence="6" id="KW-0175">Coiled coil</keyword>
<sequence>MENLSIVSNLGQVLVQELQEIRGVGDKVVHLRDELATMNAALRIISEADQESVDHLVREWEKQVLDLAYDAEDCTDTYSLCIARPTPHPPCDVAPNHGLIFSWAGYLLSRAKRMGRYPYEKLVLQRTLAADIKALLARTTAVSERRVRYGIDRAALPRAACFALASAASVSTNALRRVDDPNQFVGITEQANALAKKIKAAVIHDQDDKMKAPVHDEDDQIKADDEDGNRLKVFSIVGFGGLGKTTLAMELCQRLDADFPCQALVSVSQGFHAEKDMKGLLVRVLQQIPREKSDDEQIHGMDVEKLYSKIKELLDHKRYLIVIDDVWNLAAWEAIRLKLPENNCGSRIIVTTRIETVAKAASVYFVHHMEPMKLEASKELFMNRVFGPMAYCLGGQEKYMDTILKKCGGMPLAIISIASLLTNYRSVEGITVWESVSRSIGSQMENHPTLERMRQVITLSYDYLPRHLKACMMYLSIFPEHYVIGKYRLLYRWIAEGLVTEKRGLTLLEVAQEYLNELINRNMIQLEKFVLEQYGSTKVEVEGCRVHDMILEVMVSKSKDYGLEKLLDRLGEFKLLRVLDLEDCKSLRDKHMRDVCRLYLLRFLSLRGTNVKVIPDKIGNLEHLETLDIKSTSIGKLLPQTVTKLSKLECLRSNEWLLPREQGNMKALCVVDTGILDGDDVPLVTQEIGKLPQLQVLSIRIETDEFLQESLTNLATSLSKASTLQSLHLEYYGGKDGLEFLLHVSTPPPLLQFLGVYGRISQLPEWISSLTHLTKFVLGRTELVGDQLFHVLCKLPNLQSIQLGHGSYKGPGLVARDQSFPVLRILKVFGCSTMLTFEKKSMTELETLVLDFGDITQMGFVGVENLNSLKEVKLRGWISNPAMQRAVEQLKTLSESNKIRVVVDWW</sequence>
<keyword evidence="4" id="KW-0547">Nucleotide-binding</keyword>
<evidence type="ECO:0000313" key="11">
    <source>
        <dbReference type="EMBL" id="EMS59000.1"/>
    </source>
</evidence>
<dbReference type="InterPro" id="IPR058922">
    <property type="entry name" value="WHD_DRP"/>
</dbReference>
<dbReference type="Pfam" id="PF23559">
    <property type="entry name" value="WHD_DRP"/>
    <property type="match status" value="1"/>
</dbReference>
<evidence type="ECO:0000259" key="10">
    <source>
        <dbReference type="Pfam" id="PF23598"/>
    </source>
</evidence>
<dbReference type="PANTHER" id="PTHR23155">
    <property type="entry name" value="DISEASE RESISTANCE PROTEIN RP"/>
    <property type="match status" value="1"/>
</dbReference>
<feature type="domain" description="NB-ARC" evidence="7">
    <location>
        <begin position="229"/>
        <end position="386"/>
    </location>
</feature>
<dbReference type="Pfam" id="PF18052">
    <property type="entry name" value="Rx_N"/>
    <property type="match status" value="1"/>
</dbReference>
<feature type="domain" description="Disease resistance N-terminal" evidence="8">
    <location>
        <begin position="6"/>
        <end position="86"/>
    </location>
</feature>
<evidence type="ECO:0000256" key="5">
    <source>
        <dbReference type="ARBA" id="ARBA00022821"/>
    </source>
</evidence>
<evidence type="ECO:0000256" key="3">
    <source>
        <dbReference type="ARBA" id="ARBA00022737"/>
    </source>
</evidence>
<evidence type="ECO:0000259" key="8">
    <source>
        <dbReference type="Pfam" id="PF18052"/>
    </source>
</evidence>
<keyword evidence="5" id="KW-0611">Plant defense</keyword>
<dbReference type="InterPro" id="IPR044974">
    <property type="entry name" value="Disease_R_plants"/>
</dbReference>
<keyword evidence="3" id="KW-0677">Repeat</keyword>
<dbReference type="SUPFAM" id="SSF52540">
    <property type="entry name" value="P-loop containing nucleoside triphosphate hydrolases"/>
    <property type="match status" value="1"/>
</dbReference>
<dbReference type="InterPro" id="IPR041118">
    <property type="entry name" value="Rx_N"/>
</dbReference>
<keyword evidence="2" id="KW-0433">Leucine-rich repeat</keyword>
<dbReference type="GO" id="GO:0002758">
    <property type="term" value="P:innate immune response-activating signaling pathway"/>
    <property type="evidence" value="ECO:0007669"/>
    <property type="project" value="UniProtKB-ARBA"/>
</dbReference>
<dbReference type="Gene3D" id="3.80.10.10">
    <property type="entry name" value="Ribonuclease Inhibitor"/>
    <property type="match status" value="1"/>
</dbReference>
<proteinExistence type="inferred from homology"/>
<dbReference type="GO" id="GO:0042742">
    <property type="term" value="P:defense response to bacterium"/>
    <property type="evidence" value="ECO:0007669"/>
    <property type="project" value="UniProtKB-ARBA"/>
</dbReference>
<dbReference type="InterPro" id="IPR027417">
    <property type="entry name" value="P-loop_NTPase"/>
</dbReference>
<name>M8A2Y9_TRIUA</name>
<dbReference type="InterPro" id="IPR055414">
    <property type="entry name" value="LRR_R13L4/SHOC2-like"/>
</dbReference>
<gene>
    <name evidence="11" type="ORF">TRIUR3_21104</name>
</gene>
<dbReference type="GO" id="GO:0009626">
    <property type="term" value="P:plant-type hypersensitive response"/>
    <property type="evidence" value="ECO:0007669"/>
    <property type="project" value="UniProtKB-ARBA"/>
</dbReference>
<dbReference type="InterPro" id="IPR002182">
    <property type="entry name" value="NB-ARC"/>
</dbReference>
<dbReference type="eggNOG" id="KOG4658">
    <property type="taxonomic scope" value="Eukaryota"/>
</dbReference>
<evidence type="ECO:0000259" key="9">
    <source>
        <dbReference type="Pfam" id="PF23559"/>
    </source>
</evidence>
<feature type="domain" description="Disease resistance protein winged helix" evidence="9">
    <location>
        <begin position="477"/>
        <end position="552"/>
    </location>
</feature>
<dbReference type="SUPFAM" id="SSF52047">
    <property type="entry name" value="RNI-like"/>
    <property type="match status" value="1"/>
</dbReference>
<feature type="domain" description="Disease resistance R13L4/SHOC-2-like LRR" evidence="10">
    <location>
        <begin position="566"/>
        <end position="891"/>
    </location>
</feature>
<reference evidence="11" key="1">
    <citation type="journal article" date="2013" name="Nature">
        <title>Draft genome of the wheat A-genome progenitor Triticum urartu.</title>
        <authorList>
            <person name="Ling H.Q."/>
            <person name="Zhao S."/>
            <person name="Liu D."/>
            <person name="Wang J."/>
            <person name="Sun H."/>
            <person name="Zhang C."/>
            <person name="Fan H."/>
            <person name="Li D."/>
            <person name="Dong L."/>
            <person name="Tao Y."/>
            <person name="Gao C."/>
            <person name="Wu H."/>
            <person name="Li Y."/>
            <person name="Cui Y."/>
            <person name="Guo X."/>
            <person name="Zheng S."/>
            <person name="Wang B."/>
            <person name="Yu K."/>
            <person name="Liang Q."/>
            <person name="Yang W."/>
            <person name="Lou X."/>
            <person name="Chen J."/>
            <person name="Feng M."/>
            <person name="Jian J."/>
            <person name="Zhang X."/>
            <person name="Luo G."/>
            <person name="Jiang Y."/>
            <person name="Liu J."/>
            <person name="Wang Z."/>
            <person name="Sha Y."/>
            <person name="Zhang B."/>
            <person name="Wu H."/>
            <person name="Tang D."/>
            <person name="Shen Q."/>
            <person name="Xue P."/>
            <person name="Zou S."/>
            <person name="Wang X."/>
            <person name="Liu X."/>
            <person name="Wang F."/>
            <person name="Yang Y."/>
            <person name="An X."/>
            <person name="Dong Z."/>
            <person name="Zhang K."/>
            <person name="Zhang X."/>
            <person name="Luo M.C."/>
            <person name="Dvorak J."/>
            <person name="Tong Y."/>
            <person name="Wang J."/>
            <person name="Yang H."/>
            <person name="Li Z."/>
            <person name="Wang D."/>
            <person name="Zhang A."/>
            <person name="Wang J."/>
        </authorList>
    </citation>
    <scope>NUCLEOTIDE SEQUENCE</scope>
</reference>
<evidence type="ECO:0000256" key="4">
    <source>
        <dbReference type="ARBA" id="ARBA00022741"/>
    </source>
</evidence>
<dbReference type="Gene3D" id="3.40.50.300">
    <property type="entry name" value="P-loop containing nucleotide triphosphate hydrolases"/>
    <property type="match status" value="1"/>
</dbReference>
<organism evidence="11">
    <name type="scientific">Triticum urartu</name>
    <name type="common">Red wild einkorn</name>
    <name type="synonym">Crithodium urartu</name>
    <dbReference type="NCBI Taxonomy" id="4572"/>
    <lineage>
        <taxon>Eukaryota</taxon>
        <taxon>Viridiplantae</taxon>
        <taxon>Streptophyta</taxon>
        <taxon>Embryophyta</taxon>
        <taxon>Tracheophyta</taxon>
        <taxon>Spermatophyta</taxon>
        <taxon>Magnoliopsida</taxon>
        <taxon>Liliopsida</taxon>
        <taxon>Poales</taxon>
        <taxon>Poaceae</taxon>
        <taxon>BOP clade</taxon>
        <taxon>Pooideae</taxon>
        <taxon>Triticodae</taxon>
        <taxon>Triticeae</taxon>
        <taxon>Triticinae</taxon>
        <taxon>Triticum</taxon>
    </lineage>
</organism>
<protein>
    <submittedName>
        <fullName evidence="11">Disease resistance protein RPP13</fullName>
    </submittedName>
</protein>
<dbReference type="AlphaFoldDB" id="M8A2Y9"/>
<dbReference type="PRINTS" id="PR00364">
    <property type="entry name" value="DISEASERSIST"/>
</dbReference>
<dbReference type="CDD" id="cd14798">
    <property type="entry name" value="RX-CC_like"/>
    <property type="match status" value="1"/>
</dbReference>
<dbReference type="FunFam" id="1.10.10.10:FF:000322">
    <property type="entry name" value="Probable disease resistance protein At1g63360"/>
    <property type="match status" value="1"/>
</dbReference>
<dbReference type="InterPro" id="IPR042197">
    <property type="entry name" value="Apaf_helical"/>
</dbReference>
<dbReference type="Gene3D" id="1.20.5.4130">
    <property type="match status" value="1"/>
</dbReference>
<dbReference type="InterPro" id="IPR032675">
    <property type="entry name" value="LRR_dom_sf"/>
</dbReference>
<dbReference type="Pfam" id="PF23598">
    <property type="entry name" value="LRR_14"/>
    <property type="match status" value="1"/>
</dbReference>
<evidence type="ECO:0000256" key="6">
    <source>
        <dbReference type="ARBA" id="ARBA00023054"/>
    </source>
</evidence>
<evidence type="ECO:0000256" key="1">
    <source>
        <dbReference type="ARBA" id="ARBA00008894"/>
    </source>
</evidence>
<dbReference type="OMA" id="WEAIRIR"/>
<dbReference type="Gene3D" id="1.10.8.430">
    <property type="entry name" value="Helical domain of apoptotic protease-activating factors"/>
    <property type="match status" value="1"/>
</dbReference>
<dbReference type="Pfam" id="PF00931">
    <property type="entry name" value="NB-ARC"/>
    <property type="match status" value="1"/>
</dbReference>
<dbReference type="PANTHER" id="PTHR23155:SF1005">
    <property type="entry name" value="OS07G0197300 PROTEIN"/>
    <property type="match status" value="1"/>
</dbReference>
<accession>M8A2Y9</accession>
<comment type="similarity">
    <text evidence="1">Belongs to the disease resistance NB-LRR family.</text>
</comment>
<dbReference type="InterPro" id="IPR038005">
    <property type="entry name" value="RX-like_CC"/>
</dbReference>